<sequence>MVAQQVVEGGLGQDRDTEDIAVVEAGIAAAEDQVDVLRRGLLDGGAQLFGARRRLVPGQVVEFATECDLLTRDVHGRRL</sequence>
<organism evidence="1 2">
    <name type="scientific">Actinomadura alba</name>
    <dbReference type="NCBI Taxonomy" id="406431"/>
    <lineage>
        <taxon>Bacteria</taxon>
        <taxon>Bacillati</taxon>
        <taxon>Actinomycetota</taxon>
        <taxon>Actinomycetes</taxon>
        <taxon>Streptosporangiales</taxon>
        <taxon>Thermomonosporaceae</taxon>
        <taxon>Actinomadura</taxon>
    </lineage>
</organism>
<keyword evidence="2" id="KW-1185">Reference proteome</keyword>
<dbReference type="Proteomes" id="UP000805614">
    <property type="component" value="Unassembled WGS sequence"/>
</dbReference>
<reference evidence="1 2" key="1">
    <citation type="submission" date="2020-06" db="EMBL/GenBank/DDBJ databases">
        <title>Actinomadura xiongansis sp. nov., isolated from soil of Baiyangdian.</title>
        <authorList>
            <person name="Zhang X."/>
        </authorList>
    </citation>
    <scope>NUCLEOTIDE SEQUENCE [LARGE SCALE GENOMIC DNA]</scope>
    <source>
        <strain evidence="1 2">HBUM206468</strain>
    </source>
</reference>
<gene>
    <name evidence="1" type="ORF">HKK74_26985</name>
</gene>
<accession>A0ABR7LWA0</accession>
<protein>
    <submittedName>
        <fullName evidence="1">Uncharacterized protein</fullName>
    </submittedName>
</protein>
<dbReference type="RefSeq" id="WP_187246149.1">
    <property type="nucleotide sequence ID" value="NZ_BAAAOK010000037.1"/>
</dbReference>
<evidence type="ECO:0000313" key="1">
    <source>
        <dbReference type="EMBL" id="MBC6469112.1"/>
    </source>
</evidence>
<dbReference type="EMBL" id="JABVEC010000023">
    <property type="protein sequence ID" value="MBC6469112.1"/>
    <property type="molecule type" value="Genomic_DNA"/>
</dbReference>
<evidence type="ECO:0000313" key="2">
    <source>
        <dbReference type="Proteomes" id="UP000805614"/>
    </source>
</evidence>
<name>A0ABR7LWA0_9ACTN</name>
<proteinExistence type="predicted"/>
<comment type="caution">
    <text evidence="1">The sequence shown here is derived from an EMBL/GenBank/DDBJ whole genome shotgun (WGS) entry which is preliminary data.</text>
</comment>